<sequence>MNYKRLMFTLYLLCNIANSCITRGNTIRWLTELKTEVNQ</sequence>
<accession>A0A0E9UNI7</accession>
<proteinExistence type="predicted"/>
<reference evidence="1" key="2">
    <citation type="journal article" date="2015" name="Fish Shellfish Immunol.">
        <title>Early steps in the European eel (Anguilla anguilla)-Vibrio vulnificus interaction in the gills: Role of the RtxA13 toxin.</title>
        <authorList>
            <person name="Callol A."/>
            <person name="Pajuelo D."/>
            <person name="Ebbesson L."/>
            <person name="Teles M."/>
            <person name="MacKenzie S."/>
            <person name="Amaro C."/>
        </authorList>
    </citation>
    <scope>NUCLEOTIDE SEQUENCE</scope>
</reference>
<name>A0A0E9UNI7_ANGAN</name>
<organism evidence="1">
    <name type="scientific">Anguilla anguilla</name>
    <name type="common">European freshwater eel</name>
    <name type="synonym">Muraena anguilla</name>
    <dbReference type="NCBI Taxonomy" id="7936"/>
    <lineage>
        <taxon>Eukaryota</taxon>
        <taxon>Metazoa</taxon>
        <taxon>Chordata</taxon>
        <taxon>Craniata</taxon>
        <taxon>Vertebrata</taxon>
        <taxon>Euteleostomi</taxon>
        <taxon>Actinopterygii</taxon>
        <taxon>Neopterygii</taxon>
        <taxon>Teleostei</taxon>
        <taxon>Anguilliformes</taxon>
        <taxon>Anguillidae</taxon>
        <taxon>Anguilla</taxon>
    </lineage>
</organism>
<protein>
    <submittedName>
        <fullName evidence="1">Uncharacterized protein</fullName>
    </submittedName>
</protein>
<dbReference type="AlphaFoldDB" id="A0A0E9UNI7"/>
<dbReference type="EMBL" id="GBXM01041225">
    <property type="protein sequence ID" value="JAH67352.1"/>
    <property type="molecule type" value="Transcribed_RNA"/>
</dbReference>
<reference evidence="1" key="1">
    <citation type="submission" date="2014-11" db="EMBL/GenBank/DDBJ databases">
        <authorList>
            <person name="Amaro Gonzalez C."/>
        </authorList>
    </citation>
    <scope>NUCLEOTIDE SEQUENCE</scope>
</reference>
<evidence type="ECO:0000313" key="1">
    <source>
        <dbReference type="EMBL" id="JAH67352.1"/>
    </source>
</evidence>